<organism evidence="4 5">
    <name type="scientific">Piloderma croceum (strain F 1598)</name>
    <dbReference type="NCBI Taxonomy" id="765440"/>
    <lineage>
        <taxon>Eukaryota</taxon>
        <taxon>Fungi</taxon>
        <taxon>Dikarya</taxon>
        <taxon>Basidiomycota</taxon>
        <taxon>Agaricomycotina</taxon>
        <taxon>Agaricomycetes</taxon>
        <taxon>Agaricomycetidae</taxon>
        <taxon>Atheliales</taxon>
        <taxon>Atheliaceae</taxon>
        <taxon>Piloderma</taxon>
    </lineage>
</organism>
<accession>A0A0C3F0T6</accession>
<name>A0A0C3F0T6_PILCF</name>
<evidence type="ECO:0000256" key="1">
    <source>
        <dbReference type="ARBA" id="ARBA00022737"/>
    </source>
</evidence>
<proteinExistence type="predicted"/>
<dbReference type="HOGENOM" id="CLU_1801096_0_0_1"/>
<dbReference type="InParanoid" id="A0A0C3F0T6"/>
<dbReference type="Proteomes" id="UP000054166">
    <property type="component" value="Unassembled WGS sequence"/>
</dbReference>
<dbReference type="AlphaFoldDB" id="A0A0C3F0T6"/>
<evidence type="ECO:0000313" key="4">
    <source>
        <dbReference type="EMBL" id="KIM73561.1"/>
    </source>
</evidence>
<reference evidence="5" key="2">
    <citation type="submission" date="2015-01" db="EMBL/GenBank/DDBJ databases">
        <title>Evolutionary Origins and Diversification of the Mycorrhizal Mutualists.</title>
        <authorList>
            <consortium name="DOE Joint Genome Institute"/>
            <consortium name="Mycorrhizal Genomics Consortium"/>
            <person name="Kohler A."/>
            <person name="Kuo A."/>
            <person name="Nagy L.G."/>
            <person name="Floudas D."/>
            <person name="Copeland A."/>
            <person name="Barry K.W."/>
            <person name="Cichocki N."/>
            <person name="Veneault-Fourrey C."/>
            <person name="LaButti K."/>
            <person name="Lindquist E.A."/>
            <person name="Lipzen A."/>
            <person name="Lundell T."/>
            <person name="Morin E."/>
            <person name="Murat C."/>
            <person name="Riley R."/>
            <person name="Ohm R."/>
            <person name="Sun H."/>
            <person name="Tunlid A."/>
            <person name="Henrissat B."/>
            <person name="Grigoriev I.V."/>
            <person name="Hibbett D.S."/>
            <person name="Martin F."/>
        </authorList>
    </citation>
    <scope>NUCLEOTIDE SEQUENCE [LARGE SCALE GENOMIC DNA]</scope>
    <source>
        <strain evidence="5">F 1598</strain>
    </source>
</reference>
<keyword evidence="2 3" id="KW-0040">ANK repeat</keyword>
<dbReference type="Pfam" id="PF12796">
    <property type="entry name" value="Ank_2"/>
    <property type="match status" value="1"/>
</dbReference>
<dbReference type="STRING" id="765440.A0A0C3F0T6"/>
<dbReference type="InterPro" id="IPR002110">
    <property type="entry name" value="Ankyrin_rpt"/>
</dbReference>
<dbReference type="SUPFAM" id="SSF48403">
    <property type="entry name" value="Ankyrin repeat"/>
    <property type="match status" value="1"/>
</dbReference>
<dbReference type="PROSITE" id="PS50297">
    <property type="entry name" value="ANK_REP_REGION"/>
    <property type="match status" value="1"/>
</dbReference>
<protein>
    <submittedName>
        <fullName evidence="4">Uncharacterized protein</fullName>
    </submittedName>
</protein>
<dbReference type="OrthoDB" id="194358at2759"/>
<gene>
    <name evidence="4" type="ORF">PILCRDRAFT_81007</name>
</gene>
<evidence type="ECO:0000313" key="5">
    <source>
        <dbReference type="Proteomes" id="UP000054166"/>
    </source>
</evidence>
<feature type="non-terminal residue" evidence="4">
    <location>
        <position position="1"/>
    </location>
</feature>
<dbReference type="InterPro" id="IPR036770">
    <property type="entry name" value="Ankyrin_rpt-contain_sf"/>
</dbReference>
<evidence type="ECO:0000256" key="2">
    <source>
        <dbReference type="ARBA" id="ARBA00023043"/>
    </source>
</evidence>
<feature type="repeat" description="ANK" evidence="3">
    <location>
        <begin position="60"/>
        <end position="92"/>
    </location>
</feature>
<keyword evidence="5" id="KW-1185">Reference proteome</keyword>
<evidence type="ECO:0000256" key="3">
    <source>
        <dbReference type="PROSITE-ProRule" id="PRU00023"/>
    </source>
</evidence>
<dbReference type="PANTHER" id="PTHR24198:SF165">
    <property type="entry name" value="ANKYRIN REPEAT-CONTAINING PROTEIN-RELATED"/>
    <property type="match status" value="1"/>
</dbReference>
<dbReference type="PANTHER" id="PTHR24198">
    <property type="entry name" value="ANKYRIN REPEAT AND PROTEIN KINASE DOMAIN-CONTAINING PROTEIN"/>
    <property type="match status" value="1"/>
</dbReference>
<dbReference type="PROSITE" id="PS50088">
    <property type="entry name" value="ANK_REPEAT"/>
    <property type="match status" value="1"/>
</dbReference>
<dbReference type="EMBL" id="KN833079">
    <property type="protein sequence ID" value="KIM73561.1"/>
    <property type="molecule type" value="Genomic_DNA"/>
</dbReference>
<dbReference type="Gene3D" id="1.25.40.20">
    <property type="entry name" value="Ankyrin repeat-containing domain"/>
    <property type="match status" value="1"/>
</dbReference>
<reference evidence="4 5" key="1">
    <citation type="submission" date="2014-04" db="EMBL/GenBank/DDBJ databases">
        <authorList>
            <consortium name="DOE Joint Genome Institute"/>
            <person name="Kuo A."/>
            <person name="Tarkka M."/>
            <person name="Buscot F."/>
            <person name="Kohler A."/>
            <person name="Nagy L.G."/>
            <person name="Floudas D."/>
            <person name="Copeland A."/>
            <person name="Barry K.W."/>
            <person name="Cichocki N."/>
            <person name="Veneault-Fourrey C."/>
            <person name="LaButti K."/>
            <person name="Lindquist E.A."/>
            <person name="Lipzen A."/>
            <person name="Lundell T."/>
            <person name="Morin E."/>
            <person name="Murat C."/>
            <person name="Sun H."/>
            <person name="Tunlid A."/>
            <person name="Henrissat B."/>
            <person name="Grigoriev I.V."/>
            <person name="Hibbett D.S."/>
            <person name="Martin F."/>
            <person name="Nordberg H.P."/>
            <person name="Cantor M.N."/>
            <person name="Hua S.X."/>
        </authorList>
    </citation>
    <scope>NUCLEOTIDE SEQUENCE [LARGE SCALE GENOMIC DNA]</scope>
    <source>
        <strain evidence="4 5">F 1598</strain>
    </source>
</reference>
<keyword evidence="1" id="KW-0677">Repeat</keyword>
<sequence length="144" mass="15697">GRRIQTVLYGGLPSYAALSGGNEFIVELLIEQGVDVDASRLPRCYSNRHRNISAPIVGSSGSTPLHFSAAHGYLSVVHTLPLHKAHAECADKHGVTPEMLAREDCRKSTAKLLKEWLENNDRGCGRPRPGMLVGVGVGSWRIRE</sequence>